<feature type="region of interest" description="Disordered" evidence="1">
    <location>
        <begin position="158"/>
        <end position="194"/>
    </location>
</feature>
<comment type="caution">
    <text evidence="2">The sequence shown here is derived from an EMBL/GenBank/DDBJ whole genome shotgun (WGS) entry which is preliminary data.</text>
</comment>
<accession>A0A8H3I1D7</accession>
<feature type="region of interest" description="Disordered" evidence="1">
    <location>
        <begin position="1"/>
        <end position="53"/>
    </location>
</feature>
<evidence type="ECO:0000313" key="2">
    <source>
        <dbReference type="EMBL" id="CAF9903490.1"/>
    </source>
</evidence>
<dbReference type="Proteomes" id="UP000664169">
    <property type="component" value="Unassembled WGS sequence"/>
</dbReference>
<name>A0A8H3I1D7_9LECA</name>
<feature type="compositionally biased region" description="Low complexity" evidence="1">
    <location>
        <begin position="7"/>
        <end position="43"/>
    </location>
</feature>
<gene>
    <name evidence="2" type="ORF">GOMPHAMPRED_000306</name>
</gene>
<proteinExistence type="predicted"/>
<organism evidence="2 3">
    <name type="scientific">Gomphillus americanus</name>
    <dbReference type="NCBI Taxonomy" id="1940652"/>
    <lineage>
        <taxon>Eukaryota</taxon>
        <taxon>Fungi</taxon>
        <taxon>Dikarya</taxon>
        <taxon>Ascomycota</taxon>
        <taxon>Pezizomycotina</taxon>
        <taxon>Lecanoromycetes</taxon>
        <taxon>OSLEUM clade</taxon>
        <taxon>Ostropomycetidae</taxon>
        <taxon>Ostropales</taxon>
        <taxon>Graphidaceae</taxon>
        <taxon>Gomphilloideae</taxon>
        <taxon>Gomphillus</taxon>
    </lineage>
</organism>
<dbReference type="OrthoDB" id="10613153at2759"/>
<protein>
    <submittedName>
        <fullName evidence="2">Uncharacterized protein</fullName>
    </submittedName>
</protein>
<evidence type="ECO:0000256" key="1">
    <source>
        <dbReference type="SAM" id="MobiDB-lite"/>
    </source>
</evidence>
<sequence length="194" mass="21387">MTMMQRSSSSSSSSSSLLSLSPTGWNPSRSTISPPSITASPTSEMNLSARPTSPEMRRAFLSPEPARFQLLSSPQHAYAFPSWPIRDSLTPTGSEPSPTTCYFSPNYIPNSRISDTDLEALDFTKRVVVCETEEAVTGISWSAINNPTCDVVPALQVSERRRRLPPPPAQYRRRNSSRKSPIRKNQKSLVAIAE</sequence>
<dbReference type="AlphaFoldDB" id="A0A8H3I1D7"/>
<reference evidence="2" key="1">
    <citation type="submission" date="2021-03" db="EMBL/GenBank/DDBJ databases">
        <authorList>
            <person name="Tagirdzhanova G."/>
        </authorList>
    </citation>
    <scope>NUCLEOTIDE SEQUENCE</scope>
</reference>
<evidence type="ECO:0000313" key="3">
    <source>
        <dbReference type="Proteomes" id="UP000664169"/>
    </source>
</evidence>
<dbReference type="EMBL" id="CAJPDQ010000001">
    <property type="protein sequence ID" value="CAF9903490.1"/>
    <property type="molecule type" value="Genomic_DNA"/>
</dbReference>
<keyword evidence="3" id="KW-1185">Reference proteome</keyword>
<feature type="compositionally biased region" description="Basic residues" evidence="1">
    <location>
        <begin position="171"/>
        <end position="186"/>
    </location>
</feature>